<organism evidence="8 9">
    <name type="scientific">Pseudoalteromonas luteoviolacea</name>
    <dbReference type="NCBI Taxonomy" id="43657"/>
    <lineage>
        <taxon>Bacteria</taxon>
        <taxon>Pseudomonadati</taxon>
        <taxon>Pseudomonadota</taxon>
        <taxon>Gammaproteobacteria</taxon>
        <taxon>Alteromonadales</taxon>
        <taxon>Pseudoalteromonadaceae</taxon>
        <taxon>Pseudoalteromonas</taxon>
    </lineage>
</organism>
<dbReference type="GO" id="GO:0008615">
    <property type="term" value="P:pyridoxine biosynthetic process"/>
    <property type="evidence" value="ECO:0007669"/>
    <property type="project" value="InterPro"/>
</dbReference>
<name>A0A1C0TU53_9GAMM</name>
<dbReference type="InterPro" id="IPR019576">
    <property type="entry name" value="Pyridoxamine_oxidase_dimer_C"/>
</dbReference>
<dbReference type="InterPro" id="IPR011576">
    <property type="entry name" value="Pyridox_Oxase_N"/>
</dbReference>
<evidence type="ECO:0000256" key="1">
    <source>
        <dbReference type="ARBA" id="ARBA00007301"/>
    </source>
</evidence>
<feature type="binding site" evidence="5">
    <location>
        <position position="85"/>
    </location>
    <ligand>
        <name>FMN</name>
        <dbReference type="ChEBI" id="CHEBI:58210"/>
    </ligand>
</feature>
<dbReference type="SUPFAM" id="SSF50475">
    <property type="entry name" value="FMN-binding split barrel"/>
    <property type="match status" value="1"/>
</dbReference>
<dbReference type="AlphaFoldDB" id="A0A1C0TU53"/>
<evidence type="ECO:0000313" key="9">
    <source>
        <dbReference type="Proteomes" id="UP000093366"/>
    </source>
</evidence>
<comment type="similarity">
    <text evidence="1">Belongs to the pyridoxamine 5'-phosphate oxidase family.</text>
</comment>
<evidence type="ECO:0000256" key="5">
    <source>
        <dbReference type="PIRSR" id="PIRSR000190-2"/>
    </source>
</evidence>
<proteinExistence type="inferred from homology"/>
<accession>A0A1C0TU53</accession>
<dbReference type="OrthoDB" id="9780392at2"/>
<dbReference type="PANTHER" id="PTHR10851:SF0">
    <property type="entry name" value="PYRIDOXINE-5'-PHOSPHATE OXIDASE"/>
    <property type="match status" value="1"/>
</dbReference>
<evidence type="ECO:0000259" key="7">
    <source>
        <dbReference type="Pfam" id="PF10590"/>
    </source>
</evidence>
<feature type="binding site" evidence="5">
    <location>
        <position position="63"/>
    </location>
    <ligand>
        <name>FMN</name>
        <dbReference type="ChEBI" id="CHEBI:58210"/>
    </ligand>
</feature>
<feature type="domain" description="Pyridoxamine 5'-phosphate oxidase N-terminal" evidence="6">
    <location>
        <begin position="21"/>
        <end position="139"/>
    </location>
</feature>
<feature type="binding site" evidence="5">
    <location>
        <position position="175"/>
    </location>
    <ligand>
        <name>FMN</name>
        <dbReference type="ChEBI" id="CHEBI:58210"/>
    </ligand>
</feature>
<evidence type="ECO:0000256" key="4">
    <source>
        <dbReference type="ARBA" id="ARBA00023002"/>
    </source>
</evidence>
<evidence type="ECO:0000256" key="3">
    <source>
        <dbReference type="ARBA" id="ARBA00022643"/>
    </source>
</evidence>
<sequence length="192" mass="22248">MSNPIDQFLKWWERACVDSPLRQRSAVCVSTIDRDGFPAARFVDLKSVSNEGIVFCTYLDSAKGKEINHCNKVALTAWWDHLGYQVRVTGRAYPLSEEVADRYWKTRTRDAQITTHVCEQSQPLKDPQDLYAKVEEYTQLDTSEPNVKPTNWGGYAIEAHRIEFLTFKEDRLHLRELFTLNSGVWSKSYLQP</sequence>
<comment type="cofactor">
    <cofactor evidence="5">
        <name>FMN</name>
        <dbReference type="ChEBI" id="CHEBI:58210"/>
    </cofactor>
    <text evidence="5">Binds 1 FMN per subunit.</text>
</comment>
<dbReference type="PANTHER" id="PTHR10851">
    <property type="entry name" value="PYRIDOXINE-5-PHOSPHATE OXIDASE"/>
    <property type="match status" value="1"/>
</dbReference>
<gene>
    <name evidence="8" type="ORF">A7985_02525</name>
</gene>
<dbReference type="InterPro" id="IPR000659">
    <property type="entry name" value="Pyridox_Oxase"/>
</dbReference>
<dbReference type="Pfam" id="PF01243">
    <property type="entry name" value="PNPOx_N"/>
    <property type="match status" value="1"/>
</dbReference>
<keyword evidence="3 5" id="KW-0288">FMN</keyword>
<dbReference type="GO" id="GO:0010181">
    <property type="term" value="F:FMN binding"/>
    <property type="evidence" value="ECO:0007669"/>
    <property type="project" value="InterPro"/>
</dbReference>
<dbReference type="Pfam" id="PF10590">
    <property type="entry name" value="PNP_phzG_C"/>
    <property type="match status" value="1"/>
</dbReference>
<feature type="binding site" evidence="5">
    <location>
        <begin position="120"/>
        <end position="121"/>
    </location>
    <ligand>
        <name>FMN</name>
        <dbReference type="ChEBI" id="CHEBI:58210"/>
    </ligand>
</feature>
<dbReference type="Gene3D" id="2.30.110.10">
    <property type="entry name" value="Electron Transport, Fmn-binding Protein, Chain A"/>
    <property type="match status" value="1"/>
</dbReference>
<evidence type="ECO:0000256" key="2">
    <source>
        <dbReference type="ARBA" id="ARBA00022630"/>
    </source>
</evidence>
<dbReference type="RefSeq" id="WP_065788853.1">
    <property type="nucleotide sequence ID" value="NZ_MAUJ01000001.1"/>
</dbReference>
<reference evidence="9" key="1">
    <citation type="submission" date="2016-07" db="EMBL/GenBank/DDBJ databases">
        <authorList>
            <person name="Florea S."/>
            <person name="Webb J.S."/>
            <person name="Jaromczyk J."/>
            <person name="Schardl C.L."/>
        </authorList>
    </citation>
    <scope>NUCLEOTIDE SEQUENCE [LARGE SCALE GENOMIC DNA]</scope>
    <source>
        <strain evidence="9">IPB1</strain>
    </source>
</reference>
<feature type="binding site" evidence="5">
    <location>
        <begin position="41"/>
        <end position="46"/>
    </location>
    <ligand>
        <name>FMN</name>
        <dbReference type="ChEBI" id="CHEBI:58210"/>
    </ligand>
</feature>
<dbReference type="NCBIfam" id="NF004231">
    <property type="entry name" value="PRK05679.1"/>
    <property type="match status" value="1"/>
</dbReference>
<feature type="domain" description="Pyridoxine 5'-phosphate oxidase dimerisation C-terminal" evidence="7">
    <location>
        <begin position="152"/>
        <end position="192"/>
    </location>
</feature>
<dbReference type="GO" id="GO:0004733">
    <property type="term" value="F:pyridoxamine phosphate oxidase activity"/>
    <property type="evidence" value="ECO:0007669"/>
    <property type="project" value="InterPro"/>
</dbReference>
<dbReference type="InterPro" id="IPR012349">
    <property type="entry name" value="Split_barrel_FMN-bd"/>
</dbReference>
<evidence type="ECO:0000313" key="8">
    <source>
        <dbReference type="EMBL" id="OCQ22850.1"/>
    </source>
</evidence>
<protein>
    <submittedName>
        <fullName evidence="8">Pyridoxamine 5'-phosphate oxidase</fullName>
    </submittedName>
</protein>
<keyword evidence="4" id="KW-0560">Oxidoreductase</keyword>
<dbReference type="PIRSF" id="PIRSF000190">
    <property type="entry name" value="Pyd_amn-ph_oxd"/>
    <property type="match status" value="1"/>
</dbReference>
<keyword evidence="2" id="KW-0285">Flavoprotein</keyword>
<dbReference type="Proteomes" id="UP000093366">
    <property type="component" value="Unassembled WGS sequence"/>
</dbReference>
<comment type="caution">
    <text evidence="8">The sequence shown here is derived from an EMBL/GenBank/DDBJ whole genome shotgun (WGS) entry which is preliminary data.</text>
</comment>
<evidence type="ECO:0000259" key="6">
    <source>
        <dbReference type="Pfam" id="PF01243"/>
    </source>
</evidence>
<dbReference type="EMBL" id="MAUJ01000001">
    <property type="protein sequence ID" value="OCQ22850.1"/>
    <property type="molecule type" value="Genomic_DNA"/>
</dbReference>